<dbReference type="Gene3D" id="3.20.20.100">
    <property type="entry name" value="NADP-dependent oxidoreductase domain"/>
    <property type="match status" value="1"/>
</dbReference>
<dbReference type="SUPFAM" id="SSF51430">
    <property type="entry name" value="NAD(P)-linked oxidoreductase"/>
    <property type="match status" value="1"/>
</dbReference>
<dbReference type="InterPro" id="IPR036812">
    <property type="entry name" value="NAD(P)_OxRdtase_dom_sf"/>
</dbReference>
<reference evidence="4 5" key="1">
    <citation type="submission" date="2016-08" db="EMBL/GenBank/DDBJ databases">
        <authorList>
            <person name="Seilhamer J.J."/>
        </authorList>
    </citation>
    <scope>NUCLEOTIDE SEQUENCE [LARGE SCALE GENOMIC DNA]</scope>
    <source>
        <strain evidence="4 5">P1-7</strain>
    </source>
</reference>
<evidence type="ECO:0000313" key="4">
    <source>
        <dbReference type="EMBL" id="SCB49334.1"/>
    </source>
</evidence>
<dbReference type="PANTHER" id="PTHR43625:SF40">
    <property type="entry name" value="ALDO-KETO REDUCTASE YAKC [NADP(+)]"/>
    <property type="match status" value="1"/>
</dbReference>
<dbReference type="Proteomes" id="UP000199205">
    <property type="component" value="Unassembled WGS sequence"/>
</dbReference>
<dbReference type="EMBL" id="JACHBG010000020">
    <property type="protein sequence ID" value="MBB6488188.1"/>
    <property type="molecule type" value="Genomic_DNA"/>
</dbReference>
<evidence type="ECO:0000259" key="2">
    <source>
        <dbReference type="Pfam" id="PF00248"/>
    </source>
</evidence>
<dbReference type="GO" id="GO:0016491">
    <property type="term" value="F:oxidoreductase activity"/>
    <property type="evidence" value="ECO:0007669"/>
    <property type="project" value="UniProtKB-KW"/>
</dbReference>
<dbReference type="Pfam" id="PF00248">
    <property type="entry name" value="Aldo_ket_red"/>
    <property type="match status" value="1"/>
</dbReference>
<dbReference type="PANTHER" id="PTHR43625">
    <property type="entry name" value="AFLATOXIN B1 ALDEHYDE REDUCTASE"/>
    <property type="match status" value="1"/>
</dbReference>
<feature type="domain" description="NADP-dependent oxidoreductase" evidence="2">
    <location>
        <begin position="2"/>
        <end position="124"/>
    </location>
</feature>
<sequence length="136" mass="14723">MEPLLPVLEELGIGLVAYSPLARGFLTGHVASRDQYAADDFRQNLGWWAPANFAKNVEIAKELTSLAAAKGVSLSQLALAWLLTRKDYIVPIPGARNQQRVSENISAAELVLTDADLKRIDEIAPNGGIGGRIWGE</sequence>
<evidence type="ECO:0000313" key="5">
    <source>
        <dbReference type="Proteomes" id="UP000199205"/>
    </source>
</evidence>
<gene>
    <name evidence="4" type="ORF">GA0061101_13018</name>
    <name evidence="3" type="ORF">GGD46_005502</name>
</gene>
<dbReference type="Proteomes" id="UP000565576">
    <property type="component" value="Unassembled WGS sequence"/>
</dbReference>
<reference evidence="3 6" key="2">
    <citation type="submission" date="2020-08" db="EMBL/GenBank/DDBJ databases">
        <title>Genomic Encyclopedia of Type Strains, Phase IV (KMG-V): Genome sequencing to study the core and pangenomes of soil and plant-associated prokaryotes.</title>
        <authorList>
            <person name="Whitman W."/>
        </authorList>
    </citation>
    <scope>NUCLEOTIDE SEQUENCE [LARGE SCALE GENOMIC DNA]</scope>
    <source>
        <strain evidence="3 6">SEMIA 4060</strain>
    </source>
</reference>
<dbReference type="InterPro" id="IPR050791">
    <property type="entry name" value="Aldo-Keto_reductase"/>
</dbReference>
<proteinExistence type="predicted"/>
<name>A0A1C3XBI6_9HYPH</name>
<evidence type="ECO:0000313" key="3">
    <source>
        <dbReference type="EMBL" id="MBB6488188.1"/>
    </source>
</evidence>
<protein>
    <submittedName>
        <fullName evidence="4">Aldo/keto reductase family protein</fullName>
    </submittedName>
    <submittedName>
        <fullName evidence="3">Aryl-alcohol dehydrogenase-like predicted oxidoreductase</fullName>
    </submittedName>
</protein>
<keyword evidence="1" id="KW-0560">Oxidoreductase</keyword>
<dbReference type="GO" id="GO:0005737">
    <property type="term" value="C:cytoplasm"/>
    <property type="evidence" value="ECO:0007669"/>
    <property type="project" value="TreeGrafter"/>
</dbReference>
<dbReference type="InterPro" id="IPR023210">
    <property type="entry name" value="NADP_OxRdtase_dom"/>
</dbReference>
<accession>A0A1C3XBI6</accession>
<dbReference type="EMBL" id="FMAF01000030">
    <property type="protein sequence ID" value="SCB49334.1"/>
    <property type="molecule type" value="Genomic_DNA"/>
</dbReference>
<evidence type="ECO:0000313" key="6">
    <source>
        <dbReference type="Proteomes" id="UP000565576"/>
    </source>
</evidence>
<dbReference type="AlphaFoldDB" id="A0A1C3XBI6"/>
<evidence type="ECO:0000256" key="1">
    <source>
        <dbReference type="ARBA" id="ARBA00023002"/>
    </source>
</evidence>
<organism evidence="4 5">
    <name type="scientific">Rhizobium lusitanum</name>
    <dbReference type="NCBI Taxonomy" id="293958"/>
    <lineage>
        <taxon>Bacteria</taxon>
        <taxon>Pseudomonadati</taxon>
        <taxon>Pseudomonadota</taxon>
        <taxon>Alphaproteobacteria</taxon>
        <taxon>Hyphomicrobiales</taxon>
        <taxon>Rhizobiaceae</taxon>
        <taxon>Rhizobium/Agrobacterium group</taxon>
        <taxon>Rhizobium</taxon>
    </lineage>
</organism>